<dbReference type="EMBL" id="FMZO01000028">
    <property type="protein sequence ID" value="SDE23853.1"/>
    <property type="molecule type" value="Genomic_DNA"/>
</dbReference>
<dbReference type="RefSeq" id="WP_090393494.1">
    <property type="nucleotide sequence ID" value="NZ_FMZO01000028.1"/>
</dbReference>
<dbReference type="STRING" id="1285928.SAMN04487894_12830"/>
<dbReference type="SUPFAM" id="SSF48452">
    <property type="entry name" value="TPR-like"/>
    <property type="match status" value="1"/>
</dbReference>
<gene>
    <name evidence="8" type="ORF">SAMN04487894_12830</name>
</gene>
<dbReference type="OrthoDB" id="636214at2"/>
<feature type="domain" description="SusD-like N-terminal" evidence="7">
    <location>
        <begin position="29"/>
        <end position="226"/>
    </location>
</feature>
<evidence type="ECO:0000259" key="7">
    <source>
        <dbReference type="Pfam" id="PF14322"/>
    </source>
</evidence>
<accession>A0A1G7BA19</accession>
<sequence length="511" mass="56788">MSNKLVYKTYYILLFVLAAGAFVSCQKNFLDRKPLGRYTEEDVSIGALDSKVFGMYALLRRAGFNQNTYLAIQSFRADEAQKGSAASDGAAYALMYDDFQYVANNGALQTYWTDHYAAILAANKIIEDVDSVGAAADPATLINRAEAQFIRAFCYFDLVRTFGRVPKIDFTGTAAELNIPKVANADELFTLIDADLNNAVNILPVDWEPKYIGRLTKGAALGLQTRTLMWRSNWAAALASAKALMGLNKYQLVLNTPATNNNGYRYQFTKEGENGSESLFEIQAYYVPTNDQGIEYALPQGVRGAGSWNLGWGWNTPTSVLENEFEAGDPRKAATLLYSGQADPYYGAVLPPYPGTIAQPYWNMKVYTNPADRITLNNTFGKWMNHRIIRYADILLLAAEAANELGGAQNTTDALTYLEMVRARARGSNAAILPKVITTDQAQLRDAIRHERMVELGMEEQRFYDIVRWKIDVIVLPAAGKSNYQVKHRLLPLPQGEIDKSGGVLIQNPDY</sequence>
<dbReference type="Proteomes" id="UP000198757">
    <property type="component" value="Unassembled WGS sequence"/>
</dbReference>
<name>A0A1G7BA19_NIADE</name>
<evidence type="ECO:0000313" key="8">
    <source>
        <dbReference type="EMBL" id="SDE23853.1"/>
    </source>
</evidence>
<reference evidence="9" key="1">
    <citation type="submission" date="2016-10" db="EMBL/GenBank/DDBJ databases">
        <authorList>
            <person name="Varghese N."/>
            <person name="Submissions S."/>
        </authorList>
    </citation>
    <scope>NUCLEOTIDE SEQUENCE [LARGE SCALE GENOMIC DNA]</scope>
    <source>
        <strain evidence="9">DSM 25811 / CCM 8410 / LMG 26954 / E90</strain>
    </source>
</reference>
<evidence type="ECO:0000313" key="9">
    <source>
        <dbReference type="Proteomes" id="UP000198757"/>
    </source>
</evidence>
<dbReference type="AlphaFoldDB" id="A0A1G7BA19"/>
<dbReference type="Pfam" id="PF07980">
    <property type="entry name" value="SusD_RagB"/>
    <property type="match status" value="1"/>
</dbReference>
<proteinExistence type="inferred from homology"/>
<dbReference type="PROSITE" id="PS51257">
    <property type="entry name" value="PROKAR_LIPOPROTEIN"/>
    <property type="match status" value="1"/>
</dbReference>
<keyword evidence="5" id="KW-0998">Cell outer membrane</keyword>
<comment type="subcellular location">
    <subcellularLocation>
        <location evidence="1">Cell outer membrane</location>
    </subcellularLocation>
</comment>
<keyword evidence="3" id="KW-0732">Signal</keyword>
<dbReference type="InterPro" id="IPR033985">
    <property type="entry name" value="SusD-like_N"/>
</dbReference>
<evidence type="ECO:0000259" key="6">
    <source>
        <dbReference type="Pfam" id="PF07980"/>
    </source>
</evidence>
<dbReference type="Pfam" id="PF14322">
    <property type="entry name" value="SusD-like_3"/>
    <property type="match status" value="1"/>
</dbReference>
<keyword evidence="9" id="KW-1185">Reference proteome</keyword>
<comment type="similarity">
    <text evidence="2">Belongs to the SusD family.</text>
</comment>
<protein>
    <submittedName>
        <fullName evidence="8">Starch-binding associating with outer membrane</fullName>
    </submittedName>
</protein>
<dbReference type="GO" id="GO:0009279">
    <property type="term" value="C:cell outer membrane"/>
    <property type="evidence" value="ECO:0007669"/>
    <property type="project" value="UniProtKB-SubCell"/>
</dbReference>
<evidence type="ECO:0000256" key="1">
    <source>
        <dbReference type="ARBA" id="ARBA00004442"/>
    </source>
</evidence>
<evidence type="ECO:0000256" key="5">
    <source>
        <dbReference type="ARBA" id="ARBA00023237"/>
    </source>
</evidence>
<dbReference type="InterPro" id="IPR012944">
    <property type="entry name" value="SusD_RagB_dom"/>
</dbReference>
<evidence type="ECO:0000256" key="4">
    <source>
        <dbReference type="ARBA" id="ARBA00023136"/>
    </source>
</evidence>
<organism evidence="8 9">
    <name type="scientific">Niabella drilacis (strain DSM 25811 / CCM 8410 / CCUG 62505 / LMG 26954 / E90)</name>
    <dbReference type="NCBI Taxonomy" id="1285928"/>
    <lineage>
        <taxon>Bacteria</taxon>
        <taxon>Pseudomonadati</taxon>
        <taxon>Bacteroidota</taxon>
        <taxon>Chitinophagia</taxon>
        <taxon>Chitinophagales</taxon>
        <taxon>Chitinophagaceae</taxon>
        <taxon>Niabella</taxon>
    </lineage>
</organism>
<dbReference type="Gene3D" id="1.25.40.390">
    <property type="match status" value="1"/>
</dbReference>
<feature type="domain" description="RagB/SusD" evidence="6">
    <location>
        <begin position="361"/>
        <end position="470"/>
    </location>
</feature>
<dbReference type="InterPro" id="IPR011990">
    <property type="entry name" value="TPR-like_helical_dom_sf"/>
</dbReference>
<evidence type="ECO:0000256" key="3">
    <source>
        <dbReference type="ARBA" id="ARBA00022729"/>
    </source>
</evidence>
<evidence type="ECO:0000256" key="2">
    <source>
        <dbReference type="ARBA" id="ARBA00006275"/>
    </source>
</evidence>
<keyword evidence="4" id="KW-0472">Membrane</keyword>